<reference evidence="2" key="1">
    <citation type="journal article" date="2019" name="bioRxiv">
        <title>The Genome of the Zebra Mussel, Dreissena polymorpha: A Resource for Invasive Species Research.</title>
        <authorList>
            <person name="McCartney M.A."/>
            <person name="Auch B."/>
            <person name="Kono T."/>
            <person name="Mallez S."/>
            <person name="Zhang Y."/>
            <person name="Obille A."/>
            <person name="Becker A."/>
            <person name="Abrahante J.E."/>
            <person name="Garbe J."/>
            <person name="Badalamenti J.P."/>
            <person name="Herman A."/>
            <person name="Mangelson H."/>
            <person name="Liachko I."/>
            <person name="Sullivan S."/>
            <person name="Sone E.D."/>
            <person name="Koren S."/>
            <person name="Silverstein K.A.T."/>
            <person name="Beckman K.B."/>
            <person name="Gohl D.M."/>
        </authorList>
    </citation>
    <scope>NUCLEOTIDE SEQUENCE</scope>
    <source>
        <strain evidence="2">Duluth1</strain>
        <tissue evidence="2">Whole animal</tissue>
    </source>
</reference>
<keyword evidence="3" id="KW-1185">Reference proteome</keyword>
<dbReference type="AlphaFoldDB" id="A0A9D4KGC0"/>
<dbReference type="Proteomes" id="UP000828390">
    <property type="component" value="Unassembled WGS sequence"/>
</dbReference>
<dbReference type="InterPro" id="IPR031981">
    <property type="entry name" value="MIEAP_C"/>
</dbReference>
<feature type="domain" description="Mitochondria-eating protein C-terminal" evidence="1">
    <location>
        <begin position="8"/>
        <end position="89"/>
    </location>
</feature>
<comment type="caution">
    <text evidence="2">The sequence shown here is derived from an EMBL/GenBank/DDBJ whole genome shotgun (WGS) entry which is preliminary data.</text>
</comment>
<evidence type="ECO:0000259" key="1">
    <source>
        <dbReference type="Pfam" id="PF16026"/>
    </source>
</evidence>
<organism evidence="2 3">
    <name type="scientific">Dreissena polymorpha</name>
    <name type="common">Zebra mussel</name>
    <name type="synonym">Mytilus polymorpha</name>
    <dbReference type="NCBI Taxonomy" id="45954"/>
    <lineage>
        <taxon>Eukaryota</taxon>
        <taxon>Metazoa</taxon>
        <taxon>Spiralia</taxon>
        <taxon>Lophotrochozoa</taxon>
        <taxon>Mollusca</taxon>
        <taxon>Bivalvia</taxon>
        <taxon>Autobranchia</taxon>
        <taxon>Heteroconchia</taxon>
        <taxon>Euheterodonta</taxon>
        <taxon>Imparidentia</taxon>
        <taxon>Neoheterodontei</taxon>
        <taxon>Myida</taxon>
        <taxon>Dreissenoidea</taxon>
        <taxon>Dreissenidae</taxon>
        <taxon>Dreissena</taxon>
    </lineage>
</organism>
<evidence type="ECO:0000313" key="2">
    <source>
        <dbReference type="EMBL" id="KAH3838974.1"/>
    </source>
</evidence>
<dbReference type="EMBL" id="JAIWYP010000004">
    <property type="protein sequence ID" value="KAH3838974.1"/>
    <property type="molecule type" value="Genomic_DNA"/>
</dbReference>
<sequence>MGPRMEELFKTEVDDFNVKEYWHKCLEICWLMAIQDPPVSMETNAERHGEVFDYGRYRHYTKPGKYIDFIVWPALNVTTEGSILYKGVAQGKDTPYI</sequence>
<accession>A0A9D4KGC0</accession>
<gene>
    <name evidence="2" type="ORF">DPMN_112392</name>
</gene>
<name>A0A9D4KGC0_DREPO</name>
<protein>
    <recommendedName>
        <fullName evidence="1">Mitochondria-eating protein C-terminal domain-containing protein</fullName>
    </recommendedName>
</protein>
<evidence type="ECO:0000313" key="3">
    <source>
        <dbReference type="Proteomes" id="UP000828390"/>
    </source>
</evidence>
<dbReference type="Pfam" id="PF16026">
    <property type="entry name" value="MIEAP"/>
    <property type="match status" value="1"/>
</dbReference>
<reference evidence="2" key="2">
    <citation type="submission" date="2020-11" db="EMBL/GenBank/DDBJ databases">
        <authorList>
            <person name="McCartney M.A."/>
            <person name="Auch B."/>
            <person name="Kono T."/>
            <person name="Mallez S."/>
            <person name="Becker A."/>
            <person name="Gohl D.M."/>
            <person name="Silverstein K.A.T."/>
            <person name="Koren S."/>
            <person name="Bechman K.B."/>
            <person name="Herman A."/>
            <person name="Abrahante J.E."/>
            <person name="Garbe J."/>
        </authorList>
    </citation>
    <scope>NUCLEOTIDE SEQUENCE</scope>
    <source>
        <strain evidence="2">Duluth1</strain>
        <tissue evidence="2">Whole animal</tissue>
    </source>
</reference>
<proteinExistence type="predicted"/>